<proteinExistence type="predicted"/>
<dbReference type="Pfam" id="PF04892">
    <property type="entry name" value="VanZ"/>
    <property type="match status" value="1"/>
</dbReference>
<feature type="transmembrane region" description="Helical" evidence="1">
    <location>
        <begin position="7"/>
        <end position="27"/>
    </location>
</feature>
<evidence type="ECO:0000259" key="2">
    <source>
        <dbReference type="Pfam" id="PF04892"/>
    </source>
</evidence>
<evidence type="ECO:0000256" key="1">
    <source>
        <dbReference type="SAM" id="Phobius"/>
    </source>
</evidence>
<feature type="transmembrane region" description="Helical" evidence="1">
    <location>
        <begin position="39"/>
        <end position="56"/>
    </location>
</feature>
<dbReference type="RefSeq" id="WP_208148383.1">
    <property type="nucleotide sequence ID" value="NZ_JAGETV010000006.1"/>
</dbReference>
<protein>
    <submittedName>
        <fullName evidence="3">VanZ family protein</fullName>
    </submittedName>
</protein>
<dbReference type="EMBL" id="JAGETV010000006">
    <property type="protein sequence ID" value="MBO1926937.1"/>
    <property type="molecule type" value="Genomic_DNA"/>
</dbReference>
<comment type="caution">
    <text evidence="3">The sequence shown here is derived from an EMBL/GenBank/DDBJ whole genome shotgun (WGS) entry which is preliminary data.</text>
</comment>
<keyword evidence="1" id="KW-1133">Transmembrane helix</keyword>
<dbReference type="PANTHER" id="PTHR28008">
    <property type="entry name" value="DOMAIN PROTEIN, PUTATIVE (AFU_ORTHOLOGUE AFUA_3G10980)-RELATED"/>
    <property type="match status" value="1"/>
</dbReference>
<dbReference type="PANTHER" id="PTHR28008:SF1">
    <property type="entry name" value="DOMAIN PROTEIN, PUTATIVE (AFU_ORTHOLOGUE AFUA_3G10980)-RELATED"/>
    <property type="match status" value="1"/>
</dbReference>
<accession>A0ABS3Q3N5</accession>
<name>A0ABS3Q3N5_9GAMM</name>
<evidence type="ECO:0000313" key="4">
    <source>
        <dbReference type="Proteomes" id="UP000664835"/>
    </source>
</evidence>
<gene>
    <name evidence="3" type="ORF">J3998_05050</name>
</gene>
<evidence type="ECO:0000313" key="3">
    <source>
        <dbReference type="EMBL" id="MBO1926937.1"/>
    </source>
</evidence>
<keyword evidence="1" id="KW-0812">Transmembrane</keyword>
<feature type="transmembrane region" description="Helical" evidence="1">
    <location>
        <begin position="63"/>
        <end position="79"/>
    </location>
</feature>
<dbReference type="NCBIfam" id="NF037970">
    <property type="entry name" value="vanZ_1"/>
    <property type="match status" value="1"/>
</dbReference>
<keyword evidence="4" id="KW-1185">Reference proteome</keyword>
<reference evidence="3 4" key="1">
    <citation type="submission" date="2021-03" db="EMBL/GenBank/DDBJ databases">
        <title>Thiomicrorhabdus sp.nov.,novel sulfur-oxidizing bacteria isolated from coastal sediment.</title>
        <authorList>
            <person name="Liu X."/>
        </authorList>
    </citation>
    <scope>NUCLEOTIDE SEQUENCE [LARGE SCALE GENOMIC DNA]</scope>
    <source>
        <strain evidence="3 4">6S2-11</strain>
    </source>
</reference>
<dbReference type="InterPro" id="IPR006976">
    <property type="entry name" value="VanZ-like"/>
</dbReference>
<feature type="transmembrane region" description="Helical" evidence="1">
    <location>
        <begin position="91"/>
        <end position="109"/>
    </location>
</feature>
<keyword evidence="1" id="KW-0472">Membrane</keyword>
<sequence>MRIAWLLIGWSVIGAIFYLSVLAPYVAPNLGDFEHQDKIYHFIAYFGLMYWFAQLYPSQKRGLLAVVIFIFGIAIEFVQPYTGRDFDPMDMLANGFGIITAWLITLKGGDFAYRRWFLKPASNKACNH</sequence>
<feature type="domain" description="VanZ-like" evidence="2">
    <location>
        <begin position="36"/>
        <end position="105"/>
    </location>
</feature>
<organism evidence="3 4">
    <name type="scientific">Thiomicrorhabdus marina</name>
    <dbReference type="NCBI Taxonomy" id="2818442"/>
    <lineage>
        <taxon>Bacteria</taxon>
        <taxon>Pseudomonadati</taxon>
        <taxon>Pseudomonadota</taxon>
        <taxon>Gammaproteobacteria</taxon>
        <taxon>Thiotrichales</taxon>
        <taxon>Piscirickettsiaceae</taxon>
        <taxon>Thiomicrorhabdus</taxon>
    </lineage>
</organism>
<dbReference type="Proteomes" id="UP000664835">
    <property type="component" value="Unassembled WGS sequence"/>
</dbReference>